<dbReference type="InterPro" id="IPR001661">
    <property type="entry name" value="Glyco_hydro_37"/>
</dbReference>
<dbReference type="PROSITE" id="PS00927">
    <property type="entry name" value="TREHALASE_1"/>
    <property type="match status" value="1"/>
</dbReference>
<feature type="transmembrane region" description="Helical" evidence="7">
    <location>
        <begin position="339"/>
        <end position="358"/>
    </location>
</feature>
<dbReference type="InterPro" id="IPR011701">
    <property type="entry name" value="MFS"/>
</dbReference>
<dbReference type="GO" id="GO:0005509">
    <property type="term" value="F:calcium ion binding"/>
    <property type="evidence" value="ECO:0007669"/>
    <property type="project" value="InterPro"/>
</dbReference>
<feature type="transmembrane region" description="Helical" evidence="7">
    <location>
        <begin position="87"/>
        <end position="109"/>
    </location>
</feature>
<evidence type="ECO:0000256" key="4">
    <source>
        <dbReference type="ARBA" id="ARBA00022989"/>
    </source>
</evidence>
<dbReference type="SUPFAM" id="SSF103473">
    <property type="entry name" value="MFS general substrate transporter"/>
    <property type="match status" value="1"/>
</dbReference>
<evidence type="ECO:0000256" key="5">
    <source>
        <dbReference type="ARBA" id="ARBA00023136"/>
    </source>
</evidence>
<evidence type="ECO:0000256" key="2">
    <source>
        <dbReference type="ARBA" id="ARBA00022692"/>
    </source>
</evidence>
<evidence type="ECO:0000313" key="10">
    <source>
        <dbReference type="Proteomes" id="UP000184092"/>
    </source>
</evidence>
<dbReference type="GO" id="GO:0004555">
    <property type="term" value="F:alpha,alpha-trehalase activity"/>
    <property type="evidence" value="ECO:0007669"/>
    <property type="project" value="UniProtKB-EC"/>
</dbReference>
<feature type="transmembrane region" description="Helical" evidence="7">
    <location>
        <begin position="63"/>
        <end position="81"/>
    </location>
</feature>
<evidence type="ECO:0000313" key="9">
    <source>
        <dbReference type="EMBL" id="SHL87233.1"/>
    </source>
</evidence>
<feature type="transmembrane region" description="Helical" evidence="7">
    <location>
        <begin position="305"/>
        <end position="327"/>
    </location>
</feature>
<dbReference type="EMBL" id="FRCL01000001">
    <property type="protein sequence ID" value="SHL87233.1"/>
    <property type="molecule type" value="Genomic_DNA"/>
</dbReference>
<dbReference type="STRING" id="178356.SAMN05216269_101360"/>
<comment type="catalytic activity">
    <reaction evidence="1">
        <text>alpha,alpha-trehalose + H2O = alpha-D-glucose + beta-D-glucose</text>
        <dbReference type="Rhea" id="RHEA:32675"/>
        <dbReference type="ChEBI" id="CHEBI:15377"/>
        <dbReference type="ChEBI" id="CHEBI:15903"/>
        <dbReference type="ChEBI" id="CHEBI:16551"/>
        <dbReference type="ChEBI" id="CHEBI:17925"/>
        <dbReference type="EC" id="3.2.1.28"/>
    </reaction>
</comment>
<dbReference type="SUPFAM" id="SSF48208">
    <property type="entry name" value="Six-hairpin glycosidases"/>
    <property type="match status" value="1"/>
</dbReference>
<dbReference type="Gene3D" id="1.20.1250.20">
    <property type="entry name" value="MFS general substrate transporter like domains"/>
    <property type="match status" value="1"/>
</dbReference>
<organism evidence="9 10">
    <name type="scientific">Flavobacterium xinjiangense</name>
    <dbReference type="NCBI Taxonomy" id="178356"/>
    <lineage>
        <taxon>Bacteria</taxon>
        <taxon>Pseudomonadati</taxon>
        <taxon>Bacteroidota</taxon>
        <taxon>Flavobacteriia</taxon>
        <taxon>Flavobacteriales</taxon>
        <taxon>Flavobacteriaceae</taxon>
        <taxon>Flavobacterium</taxon>
    </lineage>
</organism>
<reference evidence="10" key="1">
    <citation type="submission" date="2016-11" db="EMBL/GenBank/DDBJ databases">
        <authorList>
            <person name="Varghese N."/>
            <person name="Submissions S."/>
        </authorList>
    </citation>
    <scope>NUCLEOTIDE SEQUENCE [LARGE SCALE GENOMIC DNA]</scope>
    <source>
        <strain evidence="10">CGMCC 1.2749</strain>
    </source>
</reference>
<feature type="transmembrane region" description="Helical" evidence="7">
    <location>
        <begin position="38"/>
        <end position="56"/>
    </location>
</feature>
<dbReference type="InterPro" id="IPR018232">
    <property type="entry name" value="Glyco_hydro_37_CS"/>
</dbReference>
<keyword evidence="4 7" id="KW-1133">Transmembrane helix</keyword>
<dbReference type="AlphaFoldDB" id="A0A1M7E679"/>
<keyword evidence="2 7" id="KW-0812">Transmembrane</keyword>
<feature type="transmembrane region" description="Helical" evidence="7">
    <location>
        <begin position="264"/>
        <end position="285"/>
    </location>
</feature>
<feature type="transmembrane region" description="Helical" evidence="7">
    <location>
        <begin position="121"/>
        <end position="144"/>
    </location>
</feature>
<dbReference type="CDD" id="cd06174">
    <property type="entry name" value="MFS"/>
    <property type="match status" value="1"/>
</dbReference>
<dbReference type="PANTHER" id="PTHR23403">
    <property type="entry name" value="TREHALASE"/>
    <property type="match status" value="1"/>
</dbReference>
<dbReference type="GO" id="GO:0022857">
    <property type="term" value="F:transmembrane transporter activity"/>
    <property type="evidence" value="ECO:0007669"/>
    <property type="project" value="InterPro"/>
</dbReference>
<feature type="transmembrane region" description="Helical" evidence="7">
    <location>
        <begin position="156"/>
        <end position="176"/>
    </location>
</feature>
<feature type="domain" description="Major facilitator superfamily (MFS) profile" evidence="8">
    <location>
        <begin position="1"/>
        <end position="392"/>
    </location>
</feature>
<dbReference type="Pfam" id="PF07690">
    <property type="entry name" value="MFS_1"/>
    <property type="match status" value="1"/>
</dbReference>
<dbReference type="InterPro" id="IPR011120">
    <property type="entry name" value="Trehalase_Ca-bd"/>
</dbReference>
<feature type="transmembrane region" description="Helical" evidence="7">
    <location>
        <begin position="197"/>
        <end position="216"/>
    </location>
</feature>
<dbReference type="Proteomes" id="UP000184092">
    <property type="component" value="Unassembled WGS sequence"/>
</dbReference>
<dbReference type="InterPro" id="IPR012341">
    <property type="entry name" value="6hp_glycosidase-like_sf"/>
</dbReference>
<dbReference type="PROSITE" id="PS50850">
    <property type="entry name" value="MFS"/>
    <property type="match status" value="1"/>
</dbReference>
<evidence type="ECO:0000256" key="6">
    <source>
        <dbReference type="ARBA" id="ARBA00023295"/>
    </source>
</evidence>
<keyword evidence="3" id="KW-0378">Hydrolase</keyword>
<dbReference type="InterPro" id="IPR008928">
    <property type="entry name" value="6-hairpin_glycosidase_sf"/>
</dbReference>
<dbReference type="InterPro" id="IPR020846">
    <property type="entry name" value="MFS_dom"/>
</dbReference>
<dbReference type="GO" id="GO:0005737">
    <property type="term" value="C:cytoplasm"/>
    <property type="evidence" value="ECO:0007669"/>
    <property type="project" value="InterPro"/>
</dbReference>
<keyword evidence="10" id="KW-1185">Reference proteome</keyword>
<feature type="transmembrane region" description="Helical" evidence="7">
    <location>
        <begin position="238"/>
        <end position="257"/>
    </location>
</feature>
<dbReference type="PROSITE" id="PS00928">
    <property type="entry name" value="TREHALASE_2"/>
    <property type="match status" value="1"/>
</dbReference>
<dbReference type="Pfam" id="PF07492">
    <property type="entry name" value="Trehalase_Ca-bi"/>
    <property type="match status" value="1"/>
</dbReference>
<evidence type="ECO:0000256" key="1">
    <source>
        <dbReference type="ARBA" id="ARBA00001576"/>
    </source>
</evidence>
<evidence type="ECO:0000256" key="7">
    <source>
        <dbReference type="SAM" id="Phobius"/>
    </source>
</evidence>
<dbReference type="Gene3D" id="1.50.10.10">
    <property type="match status" value="1"/>
</dbReference>
<dbReference type="PRINTS" id="PR00744">
    <property type="entry name" value="GLHYDRLASE37"/>
</dbReference>
<sequence length="1016" mass="116136">MYLNYFVFAILLNSVGIVILKAQKNYGVDELQASILEAFKDLPIAIVSFLIASFLPRIGYKRAMLIGLALVSVACVSMYFGNSFGTAKLLFATVGVSFALIKVSVYSLIGTVTDNQQEHNSLMSSIEGVFMIGIAVAYFLFPAFNSEADPDAWLNVYWLLAAISLVSFGFLFFAKFENKTEIPGVDLADDFKQMFKLFAKLLTIVFVISAFLFVMIEQGIMSWLPTFNSKVLHLPENISIMMASILAISLAVGRLLAGVITKKVNWIWVLSSCIVIAMLIVVFVLPKTVGLDVKEINSLSDIPLIGFAFPLVGLFIAPIYPLLNSVVLSALPKKMHSSMTGLIVVFSALGGTLGSRIIGYLFKNEGPEKAFYYTLIPMSLLLVSFFILKKLTSKKMKLLLNIDKVFQALLLQEDTDNDKKITKDDEGPKKFVLQDEKTKQQQVIEGTYHLSNLLQELAMLKESNIQFGEVDLNRIQENPVERISRKIKEDYWDELSRTIDKMGLTQIMEDEKTSNKVPTLYVSAKDKQGVVYFKELEKELRNFKLEILPENYSVEYVDTLNTKPGILALALEQKLYSLQGVPFVVPGGRFNEMYGWDSYFIGVGLLVDNQLEKAMAIAENFKYQIIHYGKILNANRSYYLTRTQPPLYSSLIIDIIKYKAPSLEWLRSHLETVILEYNTVWMVQGNRLTETGLNRYKAEGVGMPFEVEPGHFDDVLEPYAKKYKLPIREFEKKYLERTLVDAELDLYFVHDRSMRESGHDTTNRLINTCANLNSVDVNCFLYKYEKDIAYLIKEYFHNTFQMEEVIYTSEEWEQKALSRKDTINELCWNEESSMYFDYDFVNNKQFPFEAATTFFPLWAKLCDEHQAKKLIEIALPQFIKSGGITGSTEASIANFPKDGPQRQWDYPFGWAPHQMLLWEGLINYNYLDKAQEMVYRWLWLITKNAVEYNGTIPEKFDLEISSHKVFAEYGNVGTEFDYIAKEGFGWVNASYQYGLRILDDNLKQELNKLTAPDELF</sequence>
<feature type="transmembrane region" description="Helical" evidence="7">
    <location>
        <begin position="370"/>
        <end position="388"/>
    </location>
</feature>
<dbReference type="Pfam" id="PF01204">
    <property type="entry name" value="Trehalase"/>
    <property type="match status" value="1"/>
</dbReference>
<protein>
    <submittedName>
        <fullName evidence="9">Neutral trehalase</fullName>
    </submittedName>
</protein>
<proteinExistence type="predicted"/>
<keyword evidence="6" id="KW-0326">Glycosidase</keyword>
<accession>A0A1M7E679</accession>
<dbReference type="PANTHER" id="PTHR23403:SF6">
    <property type="entry name" value="CYTOSOLIC NEUTRAL TREHALASE-RELATED"/>
    <property type="match status" value="1"/>
</dbReference>
<evidence type="ECO:0000256" key="3">
    <source>
        <dbReference type="ARBA" id="ARBA00022801"/>
    </source>
</evidence>
<evidence type="ECO:0000259" key="8">
    <source>
        <dbReference type="PROSITE" id="PS50850"/>
    </source>
</evidence>
<name>A0A1M7E679_9FLAO</name>
<dbReference type="GO" id="GO:0005993">
    <property type="term" value="P:trehalose catabolic process"/>
    <property type="evidence" value="ECO:0007669"/>
    <property type="project" value="InterPro"/>
</dbReference>
<keyword evidence="5 7" id="KW-0472">Membrane</keyword>
<gene>
    <name evidence="9" type="ORF">SAMN05216269_101360</name>
</gene>
<dbReference type="InterPro" id="IPR036259">
    <property type="entry name" value="MFS_trans_sf"/>
</dbReference>